<dbReference type="PANTHER" id="PTHR43110:SF1">
    <property type="entry name" value="THIOL PEROXIDASE"/>
    <property type="match status" value="1"/>
</dbReference>
<dbReference type="PROSITE" id="PS51352">
    <property type="entry name" value="THIOREDOXIN_2"/>
    <property type="match status" value="1"/>
</dbReference>
<sequence>MAQITLKENPINTSGNLPEVGSDTPDFTLVATDLSEKSLADYAGKTVILNIFPSVDTPVCAASVRTFNEKAASNDAAVLCISADLPFAQSRFCGAEGIEGVDCLSTFRNADFGEAYGMNIIDGVLSGILGRAVVVVDGDGKVTYTELVPEIAQEPDYDSALASI</sequence>
<dbReference type="PANTHER" id="PTHR43110">
    <property type="entry name" value="THIOL PEROXIDASE"/>
    <property type="match status" value="1"/>
</dbReference>
<dbReference type="InterPro" id="IPR013766">
    <property type="entry name" value="Thioredoxin_domain"/>
</dbReference>
<reference evidence="8" key="1">
    <citation type="submission" date="2018-05" db="EMBL/GenBank/DDBJ databases">
        <authorList>
            <person name="Lanie J.A."/>
            <person name="Ng W.-L."/>
            <person name="Kazmierczak K.M."/>
            <person name="Andrzejewski T.M."/>
            <person name="Davidsen T.M."/>
            <person name="Wayne K.J."/>
            <person name="Tettelin H."/>
            <person name="Glass J.I."/>
            <person name="Rusch D."/>
            <person name="Podicherti R."/>
            <person name="Tsui H.-C.T."/>
            <person name="Winkler M.E."/>
        </authorList>
    </citation>
    <scope>NUCLEOTIDE SEQUENCE</scope>
</reference>
<dbReference type="Pfam" id="PF08534">
    <property type="entry name" value="Redoxin"/>
    <property type="match status" value="1"/>
</dbReference>
<feature type="domain" description="Thioredoxin" evidence="7">
    <location>
        <begin position="18"/>
        <end position="164"/>
    </location>
</feature>
<dbReference type="NCBIfam" id="NF001808">
    <property type="entry name" value="PRK00522.1"/>
    <property type="match status" value="1"/>
</dbReference>
<name>A0A381P7G9_9ZZZZ</name>
<dbReference type="InterPro" id="IPR013740">
    <property type="entry name" value="Redoxin"/>
</dbReference>
<keyword evidence="3" id="KW-0560">Oxidoreductase</keyword>
<dbReference type="EMBL" id="UINC01000862">
    <property type="protein sequence ID" value="SUZ62317.1"/>
    <property type="molecule type" value="Genomic_DNA"/>
</dbReference>
<dbReference type="InterPro" id="IPR036249">
    <property type="entry name" value="Thioredoxin-like_sf"/>
</dbReference>
<gene>
    <name evidence="8" type="ORF">METZ01_LOCUS15171</name>
</gene>
<dbReference type="HAMAP" id="MF_00269">
    <property type="entry name" value="Tpx"/>
    <property type="match status" value="1"/>
</dbReference>
<keyword evidence="2" id="KW-0049">Antioxidant</keyword>
<dbReference type="AlphaFoldDB" id="A0A381P7G9"/>
<dbReference type="PROSITE" id="PS01265">
    <property type="entry name" value="TPX"/>
    <property type="match status" value="1"/>
</dbReference>
<dbReference type="GO" id="GO:0008379">
    <property type="term" value="F:thioredoxin peroxidase activity"/>
    <property type="evidence" value="ECO:0007669"/>
    <property type="project" value="InterPro"/>
</dbReference>
<dbReference type="CDD" id="cd03014">
    <property type="entry name" value="PRX_Atyp2cys"/>
    <property type="match status" value="1"/>
</dbReference>
<keyword evidence="5" id="KW-0676">Redox-active center</keyword>
<proteinExistence type="inferred from homology"/>
<dbReference type="InterPro" id="IPR018219">
    <property type="entry name" value="Tpx_CS"/>
</dbReference>
<dbReference type="SUPFAM" id="SSF52833">
    <property type="entry name" value="Thioredoxin-like"/>
    <property type="match status" value="1"/>
</dbReference>
<evidence type="ECO:0000256" key="1">
    <source>
        <dbReference type="ARBA" id="ARBA00022559"/>
    </source>
</evidence>
<dbReference type="InterPro" id="IPR002065">
    <property type="entry name" value="TPX"/>
</dbReference>
<evidence type="ECO:0000256" key="5">
    <source>
        <dbReference type="ARBA" id="ARBA00023284"/>
    </source>
</evidence>
<evidence type="ECO:0000313" key="8">
    <source>
        <dbReference type="EMBL" id="SUZ62317.1"/>
    </source>
</evidence>
<accession>A0A381P7G9</accession>
<keyword evidence="4" id="KW-1015">Disulfide bond</keyword>
<organism evidence="8">
    <name type="scientific">marine metagenome</name>
    <dbReference type="NCBI Taxonomy" id="408172"/>
    <lineage>
        <taxon>unclassified sequences</taxon>
        <taxon>metagenomes</taxon>
        <taxon>ecological metagenomes</taxon>
    </lineage>
</organism>
<evidence type="ECO:0000256" key="3">
    <source>
        <dbReference type="ARBA" id="ARBA00023002"/>
    </source>
</evidence>
<protein>
    <recommendedName>
        <fullName evidence="7">Thioredoxin domain-containing protein</fullName>
    </recommendedName>
</protein>
<dbReference type="Gene3D" id="3.40.30.10">
    <property type="entry name" value="Glutaredoxin"/>
    <property type="match status" value="1"/>
</dbReference>
<keyword evidence="1" id="KW-0575">Peroxidase</keyword>
<dbReference type="InterPro" id="IPR050455">
    <property type="entry name" value="Tpx_Peroxidase_subfamily"/>
</dbReference>
<evidence type="ECO:0000256" key="4">
    <source>
        <dbReference type="ARBA" id="ARBA00023157"/>
    </source>
</evidence>
<evidence type="ECO:0000256" key="6">
    <source>
        <dbReference type="SAM" id="MobiDB-lite"/>
    </source>
</evidence>
<feature type="region of interest" description="Disordered" evidence="6">
    <location>
        <begin position="1"/>
        <end position="20"/>
    </location>
</feature>
<evidence type="ECO:0000259" key="7">
    <source>
        <dbReference type="PROSITE" id="PS51352"/>
    </source>
</evidence>
<evidence type="ECO:0000256" key="2">
    <source>
        <dbReference type="ARBA" id="ARBA00022862"/>
    </source>
</evidence>